<reference evidence="3" key="1">
    <citation type="journal article" date="2017" name="Front. Plant Sci.">
        <title>Climate Clever Clovers: New Paradigm to Reduce the Environmental Footprint of Ruminants by Breeding Low Methanogenic Forages Utilizing Haplotype Variation.</title>
        <authorList>
            <person name="Kaur P."/>
            <person name="Appels R."/>
            <person name="Bayer P.E."/>
            <person name="Keeble-Gagnere G."/>
            <person name="Wang J."/>
            <person name="Hirakawa H."/>
            <person name="Shirasawa K."/>
            <person name="Vercoe P."/>
            <person name="Stefanova K."/>
            <person name="Durmic Z."/>
            <person name="Nichols P."/>
            <person name="Revell C."/>
            <person name="Isobe S.N."/>
            <person name="Edwards D."/>
            <person name="Erskine W."/>
        </authorList>
    </citation>
    <scope>NUCLEOTIDE SEQUENCE [LARGE SCALE GENOMIC DNA]</scope>
    <source>
        <strain evidence="3">cv. Daliak</strain>
    </source>
</reference>
<evidence type="ECO:0000313" key="2">
    <source>
        <dbReference type="EMBL" id="GAU31138.1"/>
    </source>
</evidence>
<evidence type="ECO:0000313" key="3">
    <source>
        <dbReference type="Proteomes" id="UP000242715"/>
    </source>
</evidence>
<dbReference type="AlphaFoldDB" id="A0A2Z6MGV7"/>
<dbReference type="Pfam" id="PF13966">
    <property type="entry name" value="zf-RVT"/>
    <property type="match status" value="1"/>
</dbReference>
<sequence length="148" mass="16634">MGTRIWKSNLDMLDQDFLTDLIESLHQSQTSKNSPGIDCVILATVWDSWATSKVIVFSWQLLQDRVPTKQNLQRRGVMVGAINTLCVFCGAVEESVDHLFVSCDQISPVWYRVSRWVGIETCPPINDIIFAGGSSTIDILVDRVKLFS</sequence>
<keyword evidence="3" id="KW-1185">Reference proteome</keyword>
<dbReference type="EMBL" id="DF973446">
    <property type="protein sequence ID" value="GAU31138.1"/>
    <property type="molecule type" value="Genomic_DNA"/>
</dbReference>
<evidence type="ECO:0000259" key="1">
    <source>
        <dbReference type="Pfam" id="PF13966"/>
    </source>
</evidence>
<dbReference type="OrthoDB" id="696485at2759"/>
<accession>A0A2Z6MGV7</accession>
<feature type="domain" description="Reverse transcriptase zinc-binding" evidence="1">
    <location>
        <begin position="40"/>
        <end position="110"/>
    </location>
</feature>
<dbReference type="Proteomes" id="UP000242715">
    <property type="component" value="Unassembled WGS sequence"/>
</dbReference>
<protein>
    <recommendedName>
        <fullName evidence="1">Reverse transcriptase zinc-binding domain-containing protein</fullName>
    </recommendedName>
</protein>
<dbReference type="InterPro" id="IPR026960">
    <property type="entry name" value="RVT-Znf"/>
</dbReference>
<gene>
    <name evidence="2" type="ORF">TSUD_212450</name>
</gene>
<proteinExistence type="predicted"/>
<name>A0A2Z6MGV7_TRISU</name>
<organism evidence="2 3">
    <name type="scientific">Trifolium subterraneum</name>
    <name type="common">Subterranean clover</name>
    <dbReference type="NCBI Taxonomy" id="3900"/>
    <lineage>
        <taxon>Eukaryota</taxon>
        <taxon>Viridiplantae</taxon>
        <taxon>Streptophyta</taxon>
        <taxon>Embryophyta</taxon>
        <taxon>Tracheophyta</taxon>
        <taxon>Spermatophyta</taxon>
        <taxon>Magnoliopsida</taxon>
        <taxon>eudicotyledons</taxon>
        <taxon>Gunneridae</taxon>
        <taxon>Pentapetalae</taxon>
        <taxon>rosids</taxon>
        <taxon>fabids</taxon>
        <taxon>Fabales</taxon>
        <taxon>Fabaceae</taxon>
        <taxon>Papilionoideae</taxon>
        <taxon>50 kb inversion clade</taxon>
        <taxon>NPAAA clade</taxon>
        <taxon>Hologalegina</taxon>
        <taxon>IRL clade</taxon>
        <taxon>Trifolieae</taxon>
        <taxon>Trifolium</taxon>
    </lineage>
</organism>